<accession>A0A6C0E3X1</accession>
<sequence length="402" mass="46426">MEHIVQPDELFDFEKLSLLHPIGVQGGAYFTRLVFGGKPLYIQTPQSKSRLGFVKTGKKYHCDLMFDQNAESIINWIERLEERCQVLLLAKNNDWFQNSLDKNELESAFNTTLRVFKSGRYYLMRTNVKNNTDNMPILKLYDERLGPVVLDDVSSENNIISIVEILGIKFTSRNFQIELELKQMMVMDKEPLFDNCLIKTTRPVYSTNKEISSEEFRIIPYVNQPSSVSILSDNKEDFNVRLVNQSEIKSNDYIDNELAFDTNDSSDKKETELKSVYIDDKQSTQTQFINTPKSGELSDQTRNVETKTIQGSKLDTENELKEIQMIVADDLETISLKPPNQVYFELYKVAREKAKVAKRNVIVAYLEAKNIKKTYMLDNLNDSDSDFDAEIEEVSESELDDL</sequence>
<reference evidence="1" key="1">
    <citation type="journal article" date="2020" name="Nature">
        <title>Giant virus diversity and host interactions through global metagenomics.</title>
        <authorList>
            <person name="Schulz F."/>
            <person name="Roux S."/>
            <person name="Paez-Espino D."/>
            <person name="Jungbluth S."/>
            <person name="Walsh D.A."/>
            <person name="Denef V.J."/>
            <person name="McMahon K.D."/>
            <person name="Konstantinidis K.T."/>
            <person name="Eloe-Fadrosh E.A."/>
            <person name="Kyrpides N.C."/>
            <person name="Woyke T."/>
        </authorList>
    </citation>
    <scope>NUCLEOTIDE SEQUENCE</scope>
    <source>
        <strain evidence="1">GVMAG-M-3300023179-132</strain>
    </source>
</reference>
<dbReference type="EMBL" id="MN739735">
    <property type="protein sequence ID" value="QHT23877.1"/>
    <property type="molecule type" value="Genomic_DNA"/>
</dbReference>
<protein>
    <submittedName>
        <fullName evidence="1">Uncharacterized protein</fullName>
    </submittedName>
</protein>
<proteinExistence type="predicted"/>
<name>A0A6C0E3X1_9ZZZZ</name>
<dbReference type="AlphaFoldDB" id="A0A6C0E3X1"/>
<organism evidence="1">
    <name type="scientific">viral metagenome</name>
    <dbReference type="NCBI Taxonomy" id="1070528"/>
    <lineage>
        <taxon>unclassified sequences</taxon>
        <taxon>metagenomes</taxon>
        <taxon>organismal metagenomes</taxon>
    </lineage>
</organism>
<evidence type="ECO:0000313" key="1">
    <source>
        <dbReference type="EMBL" id="QHT23877.1"/>
    </source>
</evidence>